<evidence type="ECO:0000256" key="1">
    <source>
        <dbReference type="SAM" id="MobiDB-lite"/>
    </source>
</evidence>
<accession>A0AAV1THI6</accession>
<evidence type="ECO:0000313" key="2">
    <source>
        <dbReference type="EMBL" id="CAK7921178.1"/>
    </source>
</evidence>
<comment type="caution">
    <text evidence="2">The sequence shown here is derived from an EMBL/GenBank/DDBJ whole genome shotgun (WGS) entry which is preliminary data.</text>
</comment>
<organism evidence="2 3">
    <name type="scientific">Peronospora matthiolae</name>
    <dbReference type="NCBI Taxonomy" id="2874970"/>
    <lineage>
        <taxon>Eukaryota</taxon>
        <taxon>Sar</taxon>
        <taxon>Stramenopiles</taxon>
        <taxon>Oomycota</taxon>
        <taxon>Peronosporomycetes</taxon>
        <taxon>Peronosporales</taxon>
        <taxon>Peronosporaceae</taxon>
        <taxon>Peronospora</taxon>
    </lineage>
</organism>
<dbReference type="AlphaFoldDB" id="A0AAV1THI6"/>
<dbReference type="Proteomes" id="UP001162060">
    <property type="component" value="Unassembled WGS sequence"/>
</dbReference>
<proteinExistence type="predicted"/>
<evidence type="ECO:0000313" key="3">
    <source>
        <dbReference type="Proteomes" id="UP001162060"/>
    </source>
</evidence>
<dbReference type="EMBL" id="CAKLBY020000053">
    <property type="protein sequence ID" value="CAK7921178.1"/>
    <property type="molecule type" value="Genomic_DNA"/>
</dbReference>
<protein>
    <submittedName>
        <fullName evidence="2">Uncharacterized protein</fullName>
    </submittedName>
</protein>
<feature type="region of interest" description="Disordered" evidence="1">
    <location>
        <begin position="35"/>
        <end position="138"/>
    </location>
</feature>
<gene>
    <name evidence="2" type="ORF">PM001_LOCUS7026</name>
</gene>
<feature type="compositionally biased region" description="Polar residues" evidence="1">
    <location>
        <begin position="100"/>
        <end position="119"/>
    </location>
</feature>
<name>A0AAV1THI6_9STRA</name>
<sequence>MQHEMALSDHWRQQVDLRHSRMSFLVVELSHSNFAGESLRGSPGVTQGPSQDSTTDDRLSALSAGKWPLRKSSCTSTHPAKRTKRIVPDVLMAKRKVLTRSEQAASPSVPTSSDLSLNYDSKPIRAAMSGSRSSRRRP</sequence>
<feature type="compositionally biased region" description="Polar residues" evidence="1">
    <location>
        <begin position="44"/>
        <end position="53"/>
    </location>
</feature>
<reference evidence="2" key="1">
    <citation type="submission" date="2024-01" db="EMBL/GenBank/DDBJ databases">
        <authorList>
            <person name="Webb A."/>
        </authorList>
    </citation>
    <scope>NUCLEOTIDE SEQUENCE</scope>
    <source>
        <strain evidence="2">Pm1</strain>
    </source>
</reference>